<dbReference type="GeneID" id="54980187"/>
<dbReference type="KEGG" id="vg:54980187"/>
<proteinExistence type="predicted"/>
<evidence type="ECO:0000313" key="1">
    <source>
        <dbReference type="EMBL" id="ARB11263.1"/>
    </source>
</evidence>
<dbReference type="EMBL" id="KY626176">
    <property type="protein sequence ID" value="ARB11263.1"/>
    <property type="molecule type" value="Genomic_DNA"/>
</dbReference>
<accession>A0A1W5SAC5</accession>
<protein>
    <submittedName>
        <fullName evidence="1">Uncharacterized protein</fullName>
    </submittedName>
</protein>
<sequence>MTTPLTGDIYTLQAKKKYGVTLQNFPTVPAAELADVDSIVNASAQSGKRLGGQLMAVTYTGEDVTTAALYVASGSAPTDPWIMATQVVGTGSADVTPA</sequence>
<organism evidence="1 2">
    <name type="scientific">Marinomonas phage CPP1m</name>
    <dbReference type="NCBI Taxonomy" id="1965370"/>
    <lineage>
        <taxon>Viruses</taxon>
        <taxon>Duplodnaviria</taxon>
        <taxon>Heunggongvirae</taxon>
        <taxon>Uroviricota</taxon>
        <taxon>Caudoviricetes</taxon>
        <taxon>Autographivirales</taxon>
        <taxon>Autosignataviridae</taxon>
        <taxon>Colwellvirinae</taxon>
        <taxon>Murciavirus</taxon>
        <taxon>Murciavirus CPP1m</taxon>
    </lineage>
</organism>
<reference evidence="2" key="1">
    <citation type="submission" date="2017-02" db="EMBL/GenBank/DDBJ databases">
        <authorList>
            <person name="Lucas-Elio P."/>
            <person name="Silas S."/>
            <person name="Fire A.Z."/>
            <person name="Sanchez-Amat A."/>
        </authorList>
    </citation>
    <scope>NUCLEOTIDE SEQUENCE [LARGE SCALE GENOMIC DNA]</scope>
</reference>
<name>A0A1W5SAC5_9CAUD</name>
<keyword evidence="2" id="KW-1185">Reference proteome</keyword>
<evidence type="ECO:0000313" key="2">
    <source>
        <dbReference type="Proteomes" id="UP000224896"/>
    </source>
</evidence>
<dbReference type="RefSeq" id="YP_009790033.1">
    <property type="nucleotide sequence ID" value="NC_047821.1"/>
</dbReference>
<dbReference type="Proteomes" id="UP000224896">
    <property type="component" value="Segment"/>
</dbReference>